<evidence type="ECO:0000313" key="2">
    <source>
        <dbReference type="Proteomes" id="UP001139028"/>
    </source>
</evidence>
<dbReference type="RefSeq" id="WP_252467706.1">
    <property type="nucleotide sequence ID" value="NZ_JALBWM010000049.1"/>
</dbReference>
<evidence type="ECO:0000313" key="1">
    <source>
        <dbReference type="EMBL" id="MCO1335103.1"/>
    </source>
</evidence>
<dbReference type="AlphaFoldDB" id="A0A9X2ET58"/>
<reference evidence="1" key="1">
    <citation type="journal article" date="2022" name="Arch. Microbiol.">
        <title>Microbulbifer okhotskensis sp. nov., isolated from a deep bottom sediment of the Okhotsk Sea.</title>
        <authorList>
            <person name="Romanenko L."/>
            <person name="Kurilenko V."/>
            <person name="Otstavnykh N."/>
            <person name="Velansky P."/>
            <person name="Isaeva M."/>
            <person name="Mikhailov V."/>
        </authorList>
    </citation>
    <scope>NUCLEOTIDE SEQUENCE</scope>
    <source>
        <strain evidence="1">OS29</strain>
    </source>
</reference>
<gene>
    <name evidence="1" type="ORF">MO867_12250</name>
</gene>
<name>A0A9X2ET58_9GAMM</name>
<protein>
    <submittedName>
        <fullName evidence="1">Uncharacterized protein</fullName>
    </submittedName>
</protein>
<comment type="caution">
    <text evidence="1">The sequence shown here is derived from an EMBL/GenBank/DDBJ whole genome shotgun (WGS) entry which is preliminary data.</text>
</comment>
<dbReference type="Proteomes" id="UP001139028">
    <property type="component" value="Unassembled WGS sequence"/>
</dbReference>
<dbReference type="EMBL" id="JALBWM010000049">
    <property type="protein sequence ID" value="MCO1335103.1"/>
    <property type="molecule type" value="Genomic_DNA"/>
</dbReference>
<accession>A0A9X2ET58</accession>
<proteinExistence type="predicted"/>
<organism evidence="1 2">
    <name type="scientific">Microbulbifer okhotskensis</name>
    <dbReference type="NCBI Taxonomy" id="2926617"/>
    <lineage>
        <taxon>Bacteria</taxon>
        <taxon>Pseudomonadati</taxon>
        <taxon>Pseudomonadota</taxon>
        <taxon>Gammaproteobacteria</taxon>
        <taxon>Cellvibrionales</taxon>
        <taxon>Microbulbiferaceae</taxon>
        <taxon>Microbulbifer</taxon>
    </lineage>
</organism>
<keyword evidence="2" id="KW-1185">Reference proteome</keyword>
<sequence length="161" mass="17537">MNIITSADGSTALVEQYGDGNLAVAEQTDSQIEHNLREQSQTGTNISVEVTKTVNALQSSILQIQTDDGNSVFASQEESSSTIVPIGQASDNHTAMSTQILTENTFGEIYQEGQRNKGELFQSDSLSDTGYLFQSGQSNTSLFEPPAVNFILVHYPNWKLK</sequence>